<dbReference type="InterPro" id="IPR027417">
    <property type="entry name" value="P-loop_NTPase"/>
</dbReference>
<feature type="region of interest" description="Disordered" evidence="4">
    <location>
        <begin position="1"/>
        <end position="25"/>
    </location>
</feature>
<evidence type="ECO:0000256" key="2">
    <source>
        <dbReference type="ARBA" id="ARBA00023134"/>
    </source>
</evidence>
<proteinExistence type="inferred from homology"/>
<gene>
    <name evidence="6" type="ORF">EMPS_08276</name>
</gene>
<dbReference type="PROSITE" id="PS51719">
    <property type="entry name" value="G_SEPTIN"/>
    <property type="match status" value="1"/>
</dbReference>
<protein>
    <recommendedName>
        <fullName evidence="5">Septin-type G domain-containing protein</fullName>
    </recommendedName>
</protein>
<organism evidence="6 7">
    <name type="scientific">Entomortierella parvispora</name>
    <dbReference type="NCBI Taxonomy" id="205924"/>
    <lineage>
        <taxon>Eukaryota</taxon>
        <taxon>Fungi</taxon>
        <taxon>Fungi incertae sedis</taxon>
        <taxon>Mucoromycota</taxon>
        <taxon>Mortierellomycotina</taxon>
        <taxon>Mortierellomycetes</taxon>
        <taxon>Mortierellales</taxon>
        <taxon>Mortierellaceae</taxon>
        <taxon>Entomortierella</taxon>
    </lineage>
</organism>
<sequence>MPLEFAHQHSGQFPDPGPWKHPQPRPLELAAPLGLDALPTQRFAKVKRTSFGLNLMVVGESGLGKTTFMNTLFNTDLKEEIRPRNPQSTQTVTIQPSHYELEEDGVVLKLCIVDTPGFSDELNREHNLTPIVAYIDKQFEDYMSAERHPGVRRSIPDTRIHAVLYFIAPNGHGLKELDVKALKTLSQKVNVIPIIAKADSLTAEEKVLFKNIIAQELEDYAVRTFPSSYPEEIDGAEDLLQYIPFSVIGSDSVASIAGKEVRCRTYRWGVVEVENPEHSDFIYLREMLMSTCLHDLVETTHSIHYHRHRGDALRAAGRPVSILECDDTYESQIEGTKQNNKKEMEEREEAIRLMFVQKVQEKEADLRQREEQLVAKRAEMIAELEQYRARVEAEQKEVDELATTLSRSGTLSKSSSRLFKSK</sequence>
<keyword evidence="1 3" id="KW-0547">Nucleotide-binding</keyword>
<evidence type="ECO:0000256" key="4">
    <source>
        <dbReference type="SAM" id="MobiDB-lite"/>
    </source>
</evidence>
<name>A0A9P3HGF3_9FUNG</name>
<evidence type="ECO:0000313" key="6">
    <source>
        <dbReference type="EMBL" id="GJJ75918.1"/>
    </source>
</evidence>
<evidence type="ECO:0000259" key="5">
    <source>
        <dbReference type="PROSITE" id="PS51719"/>
    </source>
</evidence>
<dbReference type="Pfam" id="PF00735">
    <property type="entry name" value="Septin"/>
    <property type="match status" value="1"/>
</dbReference>
<keyword evidence="7" id="KW-1185">Reference proteome</keyword>
<dbReference type="EMBL" id="BQFW01000011">
    <property type="protein sequence ID" value="GJJ75918.1"/>
    <property type="molecule type" value="Genomic_DNA"/>
</dbReference>
<feature type="compositionally biased region" description="Low complexity" evidence="4">
    <location>
        <begin position="403"/>
        <end position="422"/>
    </location>
</feature>
<dbReference type="CDD" id="cd01850">
    <property type="entry name" value="CDC_Septin"/>
    <property type="match status" value="1"/>
</dbReference>
<keyword evidence="2 3" id="KW-0342">GTP-binding</keyword>
<dbReference type="InterPro" id="IPR016491">
    <property type="entry name" value="Septin"/>
</dbReference>
<dbReference type="CDD" id="cd22249">
    <property type="entry name" value="UDM1_RNF168_RNF169-like"/>
    <property type="match status" value="1"/>
</dbReference>
<dbReference type="GO" id="GO:0005938">
    <property type="term" value="C:cell cortex"/>
    <property type="evidence" value="ECO:0007669"/>
    <property type="project" value="UniProtKB-ARBA"/>
</dbReference>
<evidence type="ECO:0000256" key="3">
    <source>
        <dbReference type="RuleBase" id="RU004560"/>
    </source>
</evidence>
<dbReference type="Gene3D" id="3.40.50.300">
    <property type="entry name" value="P-loop containing nucleotide triphosphate hydrolases"/>
    <property type="match status" value="1"/>
</dbReference>
<evidence type="ECO:0000256" key="1">
    <source>
        <dbReference type="ARBA" id="ARBA00022741"/>
    </source>
</evidence>
<reference evidence="6" key="1">
    <citation type="submission" date="2021-11" db="EMBL/GenBank/DDBJ databases">
        <authorList>
            <person name="Herlambang A."/>
            <person name="Guo Y."/>
            <person name="Takashima Y."/>
            <person name="Nishizawa T."/>
        </authorList>
    </citation>
    <scope>NUCLEOTIDE SEQUENCE</scope>
    <source>
        <strain evidence="6">E1425</strain>
    </source>
</reference>
<feature type="region of interest" description="Disordered" evidence="4">
    <location>
        <begin position="401"/>
        <end position="422"/>
    </location>
</feature>
<dbReference type="InterPro" id="IPR030379">
    <property type="entry name" value="G_SEPTIN_dom"/>
</dbReference>
<feature type="domain" description="Septin-type G" evidence="5">
    <location>
        <begin position="49"/>
        <end position="315"/>
    </location>
</feature>
<accession>A0A9P3HGF3</accession>
<dbReference type="SUPFAM" id="SSF52540">
    <property type="entry name" value="P-loop containing nucleoside triphosphate hydrolases"/>
    <property type="match status" value="1"/>
</dbReference>
<dbReference type="AlphaFoldDB" id="A0A9P3HGF3"/>
<dbReference type="GO" id="GO:0032156">
    <property type="term" value="C:septin cytoskeleton"/>
    <property type="evidence" value="ECO:0007669"/>
    <property type="project" value="UniProtKB-ARBA"/>
</dbReference>
<reference evidence="6" key="2">
    <citation type="journal article" date="2022" name="Microbiol. Resour. Announc.">
        <title>Whole-Genome Sequence of Entomortierella parvispora E1425, a Mucoromycotan Fungus Associated with Burkholderiaceae-Related Endosymbiotic Bacteria.</title>
        <authorList>
            <person name="Herlambang A."/>
            <person name="Guo Y."/>
            <person name="Takashima Y."/>
            <person name="Narisawa K."/>
            <person name="Ohta H."/>
            <person name="Nishizawa T."/>
        </authorList>
    </citation>
    <scope>NUCLEOTIDE SEQUENCE</scope>
    <source>
        <strain evidence="6">E1425</strain>
    </source>
</reference>
<comment type="caution">
    <text evidence="6">The sequence shown here is derived from an EMBL/GenBank/DDBJ whole genome shotgun (WGS) entry which is preliminary data.</text>
</comment>
<dbReference type="PIRSF" id="PIRSF006698">
    <property type="entry name" value="Septin"/>
    <property type="match status" value="1"/>
</dbReference>
<dbReference type="Proteomes" id="UP000827284">
    <property type="component" value="Unassembled WGS sequence"/>
</dbReference>
<evidence type="ECO:0000313" key="7">
    <source>
        <dbReference type="Proteomes" id="UP000827284"/>
    </source>
</evidence>
<feature type="compositionally biased region" description="Pro residues" evidence="4">
    <location>
        <begin position="15"/>
        <end position="25"/>
    </location>
</feature>
<dbReference type="OrthoDB" id="416553at2759"/>
<dbReference type="GO" id="GO:0005525">
    <property type="term" value="F:GTP binding"/>
    <property type="evidence" value="ECO:0007669"/>
    <property type="project" value="UniProtKB-KW"/>
</dbReference>
<comment type="similarity">
    <text evidence="3">Belongs to the TRAFAC class TrmE-Era-EngA-EngB-Septin-like GTPase superfamily. Septin GTPase family.</text>
</comment>
<dbReference type="PANTHER" id="PTHR18884">
    <property type="entry name" value="SEPTIN"/>
    <property type="match status" value="1"/>
</dbReference>